<dbReference type="Proteomes" id="UP000315010">
    <property type="component" value="Unassembled WGS sequence"/>
</dbReference>
<keyword evidence="2" id="KW-1133">Transmembrane helix</keyword>
<dbReference type="PANTHER" id="PTHR30576:SF0">
    <property type="entry name" value="UNDECAPRENYL-PHOSPHATE N-ACETYLGALACTOSAMINYL 1-PHOSPHATE TRANSFERASE-RELATED"/>
    <property type="match status" value="1"/>
</dbReference>
<feature type="transmembrane region" description="Helical" evidence="2">
    <location>
        <begin position="35"/>
        <end position="56"/>
    </location>
</feature>
<dbReference type="EC" id="2.7.8.40" evidence="4"/>
<sequence>MNNPQTADVNYDPLTGIPLTNGIRVYVLCKRIFDIAGSGAALILLSPLLLLVALAIKLEDGGNIFYISSRVGVGGRRFKFIKFRSMVMNADQLKERIESMNQHDDHRTFKLKQDPRTTLTGRIIRRLSIDELPQLWNVLFGDMSIVGPRPTIPNEVDQYATSDLYRFDVLPGLTCIWQVSGRGDIPFEQQVQMDLDYIQQRSMWFDLKLVFKTIPAVLSGKGAY</sequence>
<comment type="similarity">
    <text evidence="1">Belongs to the bacterial sugar transferase family.</text>
</comment>
<keyword evidence="4" id="KW-0808">Transferase</keyword>
<gene>
    <name evidence="4" type="primary">wecA_3</name>
    <name evidence="4" type="ORF">CA13_33860</name>
</gene>
<keyword evidence="5" id="KW-1185">Reference proteome</keyword>
<dbReference type="EMBL" id="SJPJ01000001">
    <property type="protein sequence ID" value="TWT81931.1"/>
    <property type="molecule type" value="Genomic_DNA"/>
</dbReference>
<evidence type="ECO:0000313" key="4">
    <source>
        <dbReference type="EMBL" id="TWT81931.1"/>
    </source>
</evidence>
<dbReference type="GO" id="GO:0016780">
    <property type="term" value="F:phosphotransferase activity, for other substituted phosphate groups"/>
    <property type="evidence" value="ECO:0007669"/>
    <property type="project" value="TreeGrafter"/>
</dbReference>
<dbReference type="AlphaFoldDB" id="A0A5C5Z538"/>
<feature type="domain" description="Bacterial sugar transferase" evidence="3">
    <location>
        <begin position="30"/>
        <end position="218"/>
    </location>
</feature>
<dbReference type="OrthoDB" id="9766874at2"/>
<comment type="caution">
    <text evidence="4">The sequence shown here is derived from an EMBL/GenBank/DDBJ whole genome shotgun (WGS) entry which is preliminary data.</text>
</comment>
<dbReference type="RefSeq" id="WP_146398128.1">
    <property type="nucleotide sequence ID" value="NZ_SJPJ01000001.1"/>
</dbReference>
<dbReference type="Pfam" id="PF02397">
    <property type="entry name" value="Bac_transf"/>
    <property type="match status" value="1"/>
</dbReference>
<keyword evidence="2" id="KW-0812">Transmembrane</keyword>
<accession>A0A5C5Z538</accession>
<proteinExistence type="inferred from homology"/>
<name>A0A5C5Z538_9BACT</name>
<evidence type="ECO:0000256" key="2">
    <source>
        <dbReference type="SAM" id="Phobius"/>
    </source>
</evidence>
<organism evidence="4 5">
    <name type="scientific">Novipirellula herctigrandis</name>
    <dbReference type="NCBI Taxonomy" id="2527986"/>
    <lineage>
        <taxon>Bacteria</taxon>
        <taxon>Pseudomonadati</taxon>
        <taxon>Planctomycetota</taxon>
        <taxon>Planctomycetia</taxon>
        <taxon>Pirellulales</taxon>
        <taxon>Pirellulaceae</taxon>
        <taxon>Novipirellula</taxon>
    </lineage>
</organism>
<evidence type="ECO:0000256" key="1">
    <source>
        <dbReference type="ARBA" id="ARBA00006464"/>
    </source>
</evidence>
<dbReference type="InterPro" id="IPR003362">
    <property type="entry name" value="Bact_transf"/>
</dbReference>
<reference evidence="4 5" key="1">
    <citation type="submission" date="2019-02" db="EMBL/GenBank/DDBJ databases">
        <title>Deep-cultivation of Planctomycetes and their phenomic and genomic characterization uncovers novel biology.</title>
        <authorList>
            <person name="Wiegand S."/>
            <person name="Jogler M."/>
            <person name="Boedeker C."/>
            <person name="Pinto D."/>
            <person name="Vollmers J."/>
            <person name="Rivas-Marin E."/>
            <person name="Kohn T."/>
            <person name="Peeters S.H."/>
            <person name="Heuer A."/>
            <person name="Rast P."/>
            <person name="Oberbeckmann S."/>
            <person name="Bunk B."/>
            <person name="Jeske O."/>
            <person name="Meyerdierks A."/>
            <person name="Storesund J.E."/>
            <person name="Kallscheuer N."/>
            <person name="Luecker S."/>
            <person name="Lage O.M."/>
            <person name="Pohl T."/>
            <person name="Merkel B.J."/>
            <person name="Hornburger P."/>
            <person name="Mueller R.-W."/>
            <person name="Bruemmer F."/>
            <person name="Labrenz M."/>
            <person name="Spormann A.M."/>
            <person name="Op Den Camp H."/>
            <person name="Overmann J."/>
            <person name="Amann R."/>
            <person name="Jetten M.S.M."/>
            <person name="Mascher T."/>
            <person name="Medema M.H."/>
            <person name="Devos D.P."/>
            <person name="Kaster A.-K."/>
            <person name="Ovreas L."/>
            <person name="Rohde M."/>
            <person name="Galperin M.Y."/>
            <person name="Jogler C."/>
        </authorList>
    </citation>
    <scope>NUCLEOTIDE SEQUENCE [LARGE SCALE GENOMIC DNA]</scope>
    <source>
        <strain evidence="4 5">CA13</strain>
    </source>
</reference>
<evidence type="ECO:0000259" key="3">
    <source>
        <dbReference type="Pfam" id="PF02397"/>
    </source>
</evidence>
<evidence type="ECO:0000313" key="5">
    <source>
        <dbReference type="Proteomes" id="UP000315010"/>
    </source>
</evidence>
<keyword evidence="2" id="KW-0472">Membrane</keyword>
<dbReference type="PANTHER" id="PTHR30576">
    <property type="entry name" value="COLANIC BIOSYNTHESIS UDP-GLUCOSE LIPID CARRIER TRANSFERASE"/>
    <property type="match status" value="1"/>
</dbReference>
<protein>
    <submittedName>
        <fullName evidence="4">UDP-N-acetylgalactosamine-undecaprenyl-phosphate N-acetylgalactosaminephosphotransferase</fullName>
        <ecNumber evidence="4">2.7.8.40</ecNumber>
    </submittedName>
</protein>